<name>A0A250KLN7_9GAMM</name>
<dbReference type="KEGG" id="mmai:sS8_0509"/>
<organism evidence="1 2">
    <name type="scientific">Methylocaldum marinum</name>
    <dbReference type="NCBI Taxonomy" id="1432792"/>
    <lineage>
        <taxon>Bacteria</taxon>
        <taxon>Pseudomonadati</taxon>
        <taxon>Pseudomonadota</taxon>
        <taxon>Gammaproteobacteria</taxon>
        <taxon>Methylococcales</taxon>
        <taxon>Methylococcaceae</taxon>
        <taxon>Methylocaldum</taxon>
    </lineage>
</organism>
<keyword evidence="2" id="KW-1185">Reference proteome</keyword>
<proteinExistence type="predicted"/>
<dbReference type="Proteomes" id="UP000266313">
    <property type="component" value="Chromosome"/>
</dbReference>
<accession>A0A250KLN7</accession>
<sequence length="147" mass="16677">MVLTGSVAEQQYPWIFQLFVHDEYRLDSLADEVEAYARDEVRDSAYTRHWLAALRDHCADIARPGGLFHDDQVTGGPWQGNRRKIHACLFRRRSATQLLKGPDELGPIRDLPGLAELEPPRRARALEMADALSLFCTEGSLEAKLFN</sequence>
<reference evidence="1 2" key="1">
    <citation type="submission" date="2016-12" db="EMBL/GenBank/DDBJ databases">
        <title>Genome sequencing of Methylocaldum marinum.</title>
        <authorList>
            <person name="Takeuchi M."/>
            <person name="Kamagata Y."/>
            <person name="Hiraoka S."/>
            <person name="Oshima K."/>
            <person name="Hattori M."/>
            <person name="Iwasaki W."/>
        </authorList>
    </citation>
    <scope>NUCLEOTIDE SEQUENCE [LARGE SCALE GENOMIC DNA]</scope>
    <source>
        <strain evidence="1 2">S8</strain>
    </source>
</reference>
<dbReference type="AlphaFoldDB" id="A0A250KLN7"/>
<dbReference type="InterPro" id="IPR025955">
    <property type="entry name" value="TraC/Conjuga_ATPase"/>
</dbReference>
<evidence type="ECO:0000313" key="1">
    <source>
        <dbReference type="EMBL" id="BBA32474.1"/>
    </source>
</evidence>
<dbReference type="EMBL" id="AP017928">
    <property type="protein sequence ID" value="BBA32474.1"/>
    <property type="molecule type" value="Genomic_DNA"/>
</dbReference>
<evidence type="ECO:0000313" key="2">
    <source>
        <dbReference type="Proteomes" id="UP000266313"/>
    </source>
</evidence>
<gene>
    <name evidence="1" type="ORF">sS8_0509</name>
</gene>
<protein>
    <submittedName>
        <fullName evidence="1">Uncharacterized protein</fullName>
    </submittedName>
</protein>
<dbReference type="Pfam" id="PF11130">
    <property type="entry name" value="TraC_F_IV"/>
    <property type="match status" value="1"/>
</dbReference>